<gene>
    <name evidence="1" type="ORF">ACFQXB_18570</name>
</gene>
<evidence type="ECO:0000313" key="2">
    <source>
        <dbReference type="Proteomes" id="UP001596516"/>
    </source>
</evidence>
<comment type="caution">
    <text evidence="1">The sequence shown here is derived from an EMBL/GenBank/DDBJ whole genome shotgun (WGS) entry which is preliminary data.</text>
</comment>
<proteinExistence type="predicted"/>
<evidence type="ECO:0000313" key="1">
    <source>
        <dbReference type="EMBL" id="MFC7706190.1"/>
    </source>
</evidence>
<organism evidence="1 2">
    <name type="scientific">Plastorhodobacter daqingensis</name>
    <dbReference type="NCBI Taxonomy" id="1387281"/>
    <lineage>
        <taxon>Bacteria</taxon>
        <taxon>Pseudomonadati</taxon>
        <taxon>Pseudomonadota</taxon>
        <taxon>Alphaproteobacteria</taxon>
        <taxon>Rhodobacterales</taxon>
        <taxon>Paracoccaceae</taxon>
        <taxon>Plastorhodobacter</taxon>
    </lineage>
</organism>
<reference evidence="2" key="1">
    <citation type="journal article" date="2019" name="Int. J. Syst. Evol. Microbiol.">
        <title>The Global Catalogue of Microorganisms (GCM) 10K type strain sequencing project: providing services to taxonomists for standard genome sequencing and annotation.</title>
        <authorList>
            <consortium name="The Broad Institute Genomics Platform"/>
            <consortium name="The Broad Institute Genome Sequencing Center for Infectious Disease"/>
            <person name="Wu L."/>
            <person name="Ma J."/>
        </authorList>
    </citation>
    <scope>NUCLEOTIDE SEQUENCE [LARGE SCALE GENOMIC DNA]</scope>
    <source>
        <strain evidence="2">CGMCC 1.12750</strain>
    </source>
</reference>
<accession>A0ABW2UQ01</accession>
<sequence length="59" mass="6528">MIEIRGFDEGWLFAYRARISGGCYDSEDVEPTPEFYAEVYGEACPTAADEEEDEATGPA</sequence>
<dbReference type="RefSeq" id="WP_377406734.1">
    <property type="nucleotide sequence ID" value="NZ_JBHTFQ010000015.1"/>
</dbReference>
<keyword evidence="2" id="KW-1185">Reference proteome</keyword>
<protein>
    <submittedName>
        <fullName evidence="1">Uncharacterized protein</fullName>
    </submittedName>
</protein>
<dbReference type="Proteomes" id="UP001596516">
    <property type="component" value="Unassembled WGS sequence"/>
</dbReference>
<name>A0ABW2UQ01_9RHOB</name>
<dbReference type="EMBL" id="JBHTFQ010000015">
    <property type="protein sequence ID" value="MFC7706190.1"/>
    <property type="molecule type" value="Genomic_DNA"/>
</dbReference>